<dbReference type="Gene3D" id="3.90.1150.10">
    <property type="entry name" value="Aspartate Aminotransferase, domain 1"/>
    <property type="match status" value="1"/>
</dbReference>
<accession>A0A841RIK3</accession>
<dbReference type="GO" id="GO:0003992">
    <property type="term" value="F:N2-acetyl-L-ornithine:2-oxoglutarate 5-aminotransferase activity"/>
    <property type="evidence" value="ECO:0007669"/>
    <property type="project" value="UniProtKB-UniRule"/>
</dbReference>
<keyword evidence="2 5" id="KW-0028">Amino-acid biosynthesis</keyword>
<proteinExistence type="inferred from homology"/>
<dbReference type="GO" id="GO:0030170">
    <property type="term" value="F:pyridoxal phosphate binding"/>
    <property type="evidence" value="ECO:0007669"/>
    <property type="project" value="InterPro"/>
</dbReference>
<protein>
    <recommendedName>
        <fullName evidence="5">Acetylornithine aminotransferase</fullName>
        <shortName evidence="5">ACOAT</shortName>
        <ecNumber evidence="5">2.6.1.11</ecNumber>
    </recommendedName>
</protein>
<comment type="miscellaneous">
    <text evidence="5">May also have succinyldiaminopimelate aminotransferase activity, thus carrying out the corresponding step in lysine biosynthesis.</text>
</comment>
<feature type="binding site" evidence="5">
    <location>
        <begin position="102"/>
        <end position="103"/>
    </location>
    <ligand>
        <name>pyridoxal 5'-phosphate</name>
        <dbReference type="ChEBI" id="CHEBI:597326"/>
    </ligand>
</feature>
<evidence type="ECO:0000256" key="5">
    <source>
        <dbReference type="HAMAP-Rule" id="MF_01107"/>
    </source>
</evidence>
<evidence type="ECO:0000256" key="4">
    <source>
        <dbReference type="ARBA" id="ARBA00022898"/>
    </source>
</evidence>
<dbReference type="NCBIfam" id="TIGR00707">
    <property type="entry name" value="argD"/>
    <property type="match status" value="1"/>
</dbReference>
<dbReference type="InterPro" id="IPR015424">
    <property type="entry name" value="PyrdxlP-dep_Trfase"/>
</dbReference>
<evidence type="ECO:0000256" key="1">
    <source>
        <dbReference type="ARBA" id="ARBA00022576"/>
    </source>
</evidence>
<keyword evidence="4 5" id="KW-0663">Pyridoxal phosphate</keyword>
<dbReference type="InterPro" id="IPR015422">
    <property type="entry name" value="PyrdxlP-dep_Trfase_small"/>
</dbReference>
<comment type="caution">
    <text evidence="6">The sequence shown here is derived from an EMBL/GenBank/DDBJ whole genome shotgun (WGS) entry which is preliminary data.</text>
</comment>
<evidence type="ECO:0000256" key="2">
    <source>
        <dbReference type="ARBA" id="ARBA00022605"/>
    </source>
</evidence>
<evidence type="ECO:0000313" key="7">
    <source>
        <dbReference type="Proteomes" id="UP000572212"/>
    </source>
</evidence>
<dbReference type="InterPro" id="IPR005814">
    <property type="entry name" value="Aminotrans_3"/>
</dbReference>
<dbReference type="NCBIfam" id="NF002325">
    <property type="entry name" value="PRK01278.1"/>
    <property type="match status" value="1"/>
</dbReference>
<name>A0A841RIK3_9BACI</name>
<keyword evidence="3 5" id="KW-0808">Transferase</keyword>
<feature type="binding site" evidence="5">
    <location>
        <position position="138"/>
    </location>
    <ligand>
        <name>N(2)-acetyl-L-ornithine</name>
        <dbReference type="ChEBI" id="CHEBI:57805"/>
    </ligand>
</feature>
<comment type="pathway">
    <text evidence="5">Amino-acid biosynthesis; L-arginine biosynthesis; N(2)-acetyl-L-ornithine from L-glutamate: step 4/4.</text>
</comment>
<comment type="catalytic activity">
    <reaction evidence="5">
        <text>N(2)-acetyl-L-ornithine + 2-oxoglutarate = N-acetyl-L-glutamate 5-semialdehyde + L-glutamate</text>
        <dbReference type="Rhea" id="RHEA:18049"/>
        <dbReference type="ChEBI" id="CHEBI:16810"/>
        <dbReference type="ChEBI" id="CHEBI:29123"/>
        <dbReference type="ChEBI" id="CHEBI:29985"/>
        <dbReference type="ChEBI" id="CHEBI:57805"/>
        <dbReference type="EC" id="2.6.1.11"/>
    </reaction>
</comment>
<comment type="subunit">
    <text evidence="5">Homodimer.</text>
</comment>
<feature type="binding site" evidence="5">
    <location>
        <begin position="220"/>
        <end position="223"/>
    </location>
    <ligand>
        <name>pyridoxal 5'-phosphate</name>
        <dbReference type="ChEBI" id="CHEBI:597326"/>
    </ligand>
</feature>
<comment type="similarity">
    <text evidence="5">Belongs to the class-III pyridoxal-phosphate-dependent aminotransferase family. ArgD subfamily.</text>
</comment>
<dbReference type="UniPathway" id="UPA00068">
    <property type="reaction ID" value="UER00109"/>
</dbReference>
<feature type="modified residue" description="N6-(pyridoxal phosphate)lysine" evidence="5">
    <location>
        <position position="249"/>
    </location>
</feature>
<dbReference type="Pfam" id="PF00202">
    <property type="entry name" value="Aminotran_3"/>
    <property type="match status" value="1"/>
</dbReference>
<dbReference type="PANTHER" id="PTHR11986">
    <property type="entry name" value="AMINOTRANSFERASE CLASS III"/>
    <property type="match status" value="1"/>
</dbReference>
<dbReference type="CDD" id="cd00610">
    <property type="entry name" value="OAT_like"/>
    <property type="match status" value="1"/>
</dbReference>
<dbReference type="RefSeq" id="WP_425486383.1">
    <property type="nucleotide sequence ID" value="NZ_BAAACU010000058.1"/>
</dbReference>
<comment type="subcellular location">
    <subcellularLocation>
        <location evidence="5">Cytoplasm</location>
    </subcellularLocation>
</comment>
<evidence type="ECO:0000313" key="6">
    <source>
        <dbReference type="EMBL" id="MBB6512501.1"/>
    </source>
</evidence>
<dbReference type="SUPFAM" id="SSF53383">
    <property type="entry name" value="PLP-dependent transferases"/>
    <property type="match status" value="1"/>
</dbReference>
<reference evidence="6 7" key="1">
    <citation type="submission" date="2020-08" db="EMBL/GenBank/DDBJ databases">
        <title>Genomic Encyclopedia of Type Strains, Phase IV (KMG-IV): sequencing the most valuable type-strain genomes for metagenomic binning, comparative biology and taxonomic classification.</title>
        <authorList>
            <person name="Goeker M."/>
        </authorList>
    </citation>
    <scope>NUCLEOTIDE SEQUENCE [LARGE SCALE GENOMIC DNA]</scope>
    <source>
        <strain evidence="6 7">DSM 11805</strain>
    </source>
</reference>
<dbReference type="GO" id="GO:0005737">
    <property type="term" value="C:cytoplasm"/>
    <property type="evidence" value="ECO:0007669"/>
    <property type="project" value="UniProtKB-SubCell"/>
</dbReference>
<dbReference type="GO" id="GO:0006526">
    <property type="term" value="P:L-arginine biosynthetic process"/>
    <property type="evidence" value="ECO:0007669"/>
    <property type="project" value="UniProtKB-UniRule"/>
</dbReference>
<dbReference type="EMBL" id="JACHON010000003">
    <property type="protein sequence ID" value="MBB6512501.1"/>
    <property type="molecule type" value="Genomic_DNA"/>
</dbReference>
<dbReference type="PANTHER" id="PTHR11986:SF79">
    <property type="entry name" value="ACETYLORNITHINE AMINOTRANSFERASE, MITOCHONDRIAL"/>
    <property type="match status" value="1"/>
</dbReference>
<dbReference type="HAMAP" id="MF_01107">
    <property type="entry name" value="ArgD_aminotrans_3"/>
    <property type="match status" value="1"/>
</dbReference>
<feature type="binding site" evidence="5">
    <location>
        <position position="278"/>
    </location>
    <ligand>
        <name>pyridoxal 5'-phosphate</name>
        <dbReference type="ChEBI" id="CHEBI:597326"/>
    </ligand>
</feature>
<dbReference type="InterPro" id="IPR050103">
    <property type="entry name" value="Class-III_PLP-dep_AT"/>
</dbReference>
<dbReference type="Proteomes" id="UP000572212">
    <property type="component" value="Unassembled WGS sequence"/>
</dbReference>
<feature type="binding site" evidence="5">
    <location>
        <position position="277"/>
    </location>
    <ligand>
        <name>N(2)-acetyl-L-ornithine</name>
        <dbReference type="ChEBI" id="CHEBI:57805"/>
    </ligand>
</feature>
<dbReference type="GO" id="GO:0042802">
    <property type="term" value="F:identical protein binding"/>
    <property type="evidence" value="ECO:0007669"/>
    <property type="project" value="TreeGrafter"/>
</dbReference>
<organism evidence="6 7">
    <name type="scientific">Gracilibacillus halotolerans</name>
    <dbReference type="NCBI Taxonomy" id="74386"/>
    <lineage>
        <taxon>Bacteria</taxon>
        <taxon>Bacillati</taxon>
        <taxon>Bacillota</taxon>
        <taxon>Bacilli</taxon>
        <taxon>Bacillales</taxon>
        <taxon>Bacillaceae</taxon>
        <taxon>Gracilibacillus</taxon>
    </lineage>
</organism>
<dbReference type="InterPro" id="IPR015421">
    <property type="entry name" value="PyrdxlP-dep_Trfase_major"/>
</dbReference>
<dbReference type="EC" id="2.6.1.11" evidence="5"/>
<keyword evidence="5" id="KW-0963">Cytoplasm</keyword>
<comment type="cofactor">
    <cofactor evidence="5">
        <name>pyridoxal 5'-phosphate</name>
        <dbReference type="ChEBI" id="CHEBI:597326"/>
    </cofactor>
    <text evidence="5">Binds 1 pyridoxal phosphate per subunit.</text>
</comment>
<dbReference type="PIRSF" id="PIRSF000521">
    <property type="entry name" value="Transaminase_4ab_Lys_Orn"/>
    <property type="match status" value="1"/>
</dbReference>
<sequence length="392" mass="43134">MAQTKEDIQAVMPTYGRFPINVVKGKGSYVWDDKGNKYLDYCAGIATCNLGHVPDVVEKALQQQLGELWHCSNLYHIPKQEELAELITKYSCTDSVFYCNSGAEANEAAIKIAKKYGHDVLNQEQPLIITFQSSFHGRTMATLSATGQEKIQQGFTPLVPGFEYAPFNEDASLQLIQEKKPAAVMLELVQGEGGVIPAYKEWVQKLNTLCKEQGTLLMVDEIQTGIGRTGTLFAYEQYNIEPDVITLAKGLGSGFPIGAMAAKEHVAKVFTPGSHGSTFGGNPLAVTAAHATLKHIVESDVLDNAHKVSKYLWQELEQLVQKKKSIKAIRGKGMLIGMEVASDAINYVNKARENHQLLILVAGPKVVRILPPLTTSKEEAVQFIQIIEQLFE</sequence>
<keyword evidence="1 5" id="KW-0032">Aminotransferase</keyword>
<dbReference type="PROSITE" id="PS00600">
    <property type="entry name" value="AA_TRANSFER_CLASS_3"/>
    <property type="match status" value="1"/>
</dbReference>
<keyword evidence="5" id="KW-0055">Arginine biosynthesis</keyword>
<dbReference type="NCBIfam" id="NF002797">
    <property type="entry name" value="PRK02936.1"/>
    <property type="match status" value="1"/>
</dbReference>
<keyword evidence="7" id="KW-1185">Reference proteome</keyword>
<dbReference type="FunFam" id="3.40.640.10:FF:000004">
    <property type="entry name" value="Acetylornithine aminotransferase"/>
    <property type="match status" value="1"/>
</dbReference>
<dbReference type="Gene3D" id="3.40.640.10">
    <property type="entry name" value="Type I PLP-dependent aspartate aminotransferase-like (Major domain)"/>
    <property type="match status" value="1"/>
</dbReference>
<evidence type="ECO:0000256" key="3">
    <source>
        <dbReference type="ARBA" id="ARBA00022679"/>
    </source>
</evidence>
<feature type="binding site" evidence="5">
    <location>
        <position position="135"/>
    </location>
    <ligand>
        <name>pyridoxal 5'-phosphate</name>
        <dbReference type="ChEBI" id="CHEBI:597326"/>
    </ligand>
</feature>
<dbReference type="AlphaFoldDB" id="A0A841RIK3"/>
<gene>
    <name evidence="5" type="primary">argD</name>
    <name evidence="6" type="ORF">GGQ92_001284</name>
</gene>
<dbReference type="InterPro" id="IPR049704">
    <property type="entry name" value="Aminotrans_3_PPA_site"/>
</dbReference>
<dbReference type="InterPro" id="IPR004636">
    <property type="entry name" value="AcOrn/SuccOrn_fam"/>
</dbReference>